<evidence type="ECO:0000313" key="3">
    <source>
        <dbReference type="EMBL" id="CAL6033166.1"/>
    </source>
</evidence>
<dbReference type="EMBL" id="CAXDID020000124">
    <property type="protein sequence ID" value="CAL6033166.1"/>
    <property type="molecule type" value="Genomic_DNA"/>
</dbReference>
<comment type="caution">
    <text evidence="2">The sequence shown here is derived from an EMBL/GenBank/DDBJ whole genome shotgun (WGS) entry which is preliminary data.</text>
</comment>
<dbReference type="EMBL" id="CAXDID020000244">
    <property type="protein sequence ID" value="CAL6063181.1"/>
    <property type="molecule type" value="Genomic_DNA"/>
</dbReference>
<keyword evidence="5" id="KW-1185">Reference proteome</keyword>
<evidence type="ECO:0000313" key="2">
    <source>
        <dbReference type="EMBL" id="CAI9950531.1"/>
    </source>
</evidence>
<dbReference type="EMBL" id="CATOUU010000812">
    <property type="protein sequence ID" value="CAI9950531.1"/>
    <property type="molecule type" value="Genomic_DNA"/>
</dbReference>
<reference evidence="3 5" key="2">
    <citation type="submission" date="2024-07" db="EMBL/GenBank/DDBJ databases">
        <authorList>
            <person name="Akdeniz Z."/>
        </authorList>
    </citation>
    <scope>NUCLEOTIDE SEQUENCE [LARGE SCALE GENOMIC DNA]</scope>
</reference>
<name>A0AA86UG33_9EUKA</name>
<dbReference type="AlphaFoldDB" id="A0AA86UG33"/>
<feature type="region of interest" description="Disordered" evidence="1">
    <location>
        <begin position="142"/>
        <end position="164"/>
    </location>
</feature>
<reference evidence="2" key="1">
    <citation type="submission" date="2023-06" db="EMBL/GenBank/DDBJ databases">
        <authorList>
            <person name="Kurt Z."/>
        </authorList>
    </citation>
    <scope>NUCLEOTIDE SEQUENCE</scope>
</reference>
<protein>
    <submittedName>
        <fullName evidence="3">Hypothetical_protein</fullName>
    </submittedName>
</protein>
<proteinExistence type="predicted"/>
<organism evidence="2">
    <name type="scientific">Hexamita inflata</name>
    <dbReference type="NCBI Taxonomy" id="28002"/>
    <lineage>
        <taxon>Eukaryota</taxon>
        <taxon>Metamonada</taxon>
        <taxon>Diplomonadida</taxon>
        <taxon>Hexamitidae</taxon>
        <taxon>Hexamitinae</taxon>
        <taxon>Hexamita</taxon>
    </lineage>
</organism>
<feature type="compositionally biased region" description="Basic and acidic residues" evidence="1">
    <location>
        <begin position="154"/>
        <end position="164"/>
    </location>
</feature>
<sequence>MQEESQMQDDRILSQLQIALQISEQQKNDYMMQICQLQQEAIVRAKQSKNEQYLSELQKSANLQNDLILTRDSCDQLRKQLEEQLIQNALLQDSFDQQHQKLSCANEQILTMQQQLEQQLISYKQLTEANKFLHERSIENQLRNQKQEEEEPEPEKQENQIVEPEKPRMLRKQLKQALNQCDLLTQQLEKQWMDNYALKNAHQLQISKLHTEIEKLQKQVLKMQQKKRKNEPEPKTEHRASTPTSEPDVNELMKKLFEKVEKDEKEKNIQINQICNMIQKTIGYDVVFASHDGILQIRNTILKRDSLKVDYNFRQRLVPDVLRFLEVNMK</sequence>
<feature type="compositionally biased region" description="Basic and acidic residues" evidence="1">
    <location>
        <begin position="230"/>
        <end position="240"/>
    </location>
</feature>
<accession>A0AA86UG33</accession>
<evidence type="ECO:0000313" key="5">
    <source>
        <dbReference type="Proteomes" id="UP001642409"/>
    </source>
</evidence>
<evidence type="ECO:0000313" key="4">
    <source>
        <dbReference type="EMBL" id="CAL6063181.1"/>
    </source>
</evidence>
<feature type="region of interest" description="Disordered" evidence="1">
    <location>
        <begin position="222"/>
        <end position="248"/>
    </location>
</feature>
<evidence type="ECO:0000256" key="1">
    <source>
        <dbReference type="SAM" id="MobiDB-lite"/>
    </source>
</evidence>
<dbReference type="Proteomes" id="UP001642409">
    <property type="component" value="Unassembled WGS sequence"/>
</dbReference>
<gene>
    <name evidence="3" type="ORF">HINF_LOCUS34841</name>
    <name evidence="2" type="ORF">HINF_LOCUS38176</name>
    <name evidence="4" type="ORF">HINF_LOCUS50746</name>
</gene>